<accession>A0ABV3Z6A5</accession>
<protein>
    <recommendedName>
        <fullName evidence="4">DUF3106 domain-containing protein</fullName>
    </recommendedName>
</protein>
<dbReference type="EMBL" id="JBEHZE010000001">
    <property type="protein sequence ID" value="MEX6634340.1"/>
    <property type="molecule type" value="Genomic_DNA"/>
</dbReference>
<dbReference type="Proteomes" id="UP001560685">
    <property type="component" value="Unassembled WGS sequence"/>
</dbReference>
<evidence type="ECO:0000256" key="1">
    <source>
        <dbReference type="SAM" id="SignalP"/>
    </source>
</evidence>
<keyword evidence="3" id="KW-1185">Reference proteome</keyword>
<dbReference type="RefSeq" id="WP_369314325.1">
    <property type="nucleotide sequence ID" value="NZ_JBEHZE010000001.1"/>
</dbReference>
<feature type="chain" id="PRO_5045965003" description="DUF3106 domain-containing protein" evidence="1">
    <location>
        <begin position="22"/>
        <end position="167"/>
    </location>
</feature>
<evidence type="ECO:0000313" key="2">
    <source>
        <dbReference type="EMBL" id="MEX6634340.1"/>
    </source>
</evidence>
<keyword evidence="1" id="KW-0732">Signal</keyword>
<comment type="caution">
    <text evidence="2">The sequence shown here is derived from an EMBL/GenBank/DDBJ whole genome shotgun (WGS) entry which is preliminary data.</text>
</comment>
<name>A0ABV3Z6A5_9PROT</name>
<reference evidence="2 3" key="1">
    <citation type="submission" date="2024-05" db="EMBL/GenBank/DDBJ databases">
        <title>Three bacterial strains, DH-69, EH-24, and ECK-19 isolated from coastal sediments.</title>
        <authorList>
            <person name="Ye Y.-Q."/>
            <person name="Du Z.-J."/>
        </authorList>
    </citation>
    <scope>NUCLEOTIDE SEQUENCE [LARGE SCALE GENOMIC DNA]</scope>
    <source>
        <strain evidence="2 3">ECK-19</strain>
    </source>
</reference>
<evidence type="ECO:0008006" key="4">
    <source>
        <dbReference type="Google" id="ProtNLM"/>
    </source>
</evidence>
<evidence type="ECO:0000313" key="3">
    <source>
        <dbReference type="Proteomes" id="UP001560685"/>
    </source>
</evidence>
<proteinExistence type="predicted"/>
<organism evidence="2 3">
    <name type="scientific">Hyphococcus lacteus</name>
    <dbReference type="NCBI Taxonomy" id="3143536"/>
    <lineage>
        <taxon>Bacteria</taxon>
        <taxon>Pseudomonadati</taxon>
        <taxon>Pseudomonadota</taxon>
        <taxon>Alphaproteobacteria</taxon>
        <taxon>Parvularculales</taxon>
        <taxon>Parvularculaceae</taxon>
        <taxon>Hyphococcus</taxon>
    </lineage>
</organism>
<sequence length="167" mass="18740">MPIRPIISALCLAVIANSANAQDHQQSAHFAPVDASALADQIPSTREKPKLASLTRGEPGAASVFVDLVAADFFEHQLRLTQSRRIEAATADRYLSLSSKERELYRQERQKIWMEMTDAERASLRSVKRPRFANLDEGQKQTFRRIASEELGRTNLAPENVAHKDDI</sequence>
<feature type="signal peptide" evidence="1">
    <location>
        <begin position="1"/>
        <end position="21"/>
    </location>
</feature>
<gene>
    <name evidence="2" type="ORF">ABFZ84_12365</name>
</gene>